<dbReference type="SMART" id="SM00387">
    <property type="entry name" value="HATPase_c"/>
    <property type="match status" value="1"/>
</dbReference>
<evidence type="ECO:0000256" key="6">
    <source>
        <dbReference type="ARBA" id="ARBA00023012"/>
    </source>
</evidence>
<dbReference type="CDD" id="cd17546">
    <property type="entry name" value="REC_hyHK_CKI1_RcsC-like"/>
    <property type="match status" value="1"/>
</dbReference>
<dbReference type="OrthoDB" id="9801651at2"/>
<gene>
    <name evidence="12" type="primary">arcB_4</name>
    <name evidence="12" type="ORF">SHM7688_02932</name>
</gene>
<dbReference type="InterPro" id="IPR036097">
    <property type="entry name" value="HisK_dim/P_sf"/>
</dbReference>
<dbReference type="RefSeq" id="WP_058240630.1">
    <property type="nucleotide sequence ID" value="NZ_CYPW01000027.1"/>
</dbReference>
<dbReference type="SUPFAM" id="SSF47384">
    <property type="entry name" value="Homodimeric domain of signal transducing histidine kinase"/>
    <property type="match status" value="1"/>
</dbReference>
<dbReference type="InterPro" id="IPR013767">
    <property type="entry name" value="PAS_fold"/>
</dbReference>
<dbReference type="PANTHER" id="PTHR43047:SF64">
    <property type="entry name" value="HISTIDINE KINASE CONTAINING CHEY-HOMOLOGOUS RECEIVER DOMAIN AND PAS DOMAIN-RELATED"/>
    <property type="match status" value="1"/>
</dbReference>
<dbReference type="InterPro" id="IPR035965">
    <property type="entry name" value="PAS-like_dom_sf"/>
</dbReference>
<dbReference type="InterPro" id="IPR000014">
    <property type="entry name" value="PAS"/>
</dbReference>
<dbReference type="InterPro" id="IPR004358">
    <property type="entry name" value="Sig_transdc_His_kin-like_C"/>
</dbReference>
<dbReference type="STRING" id="321267.SHM7688_02932"/>
<evidence type="ECO:0000313" key="13">
    <source>
        <dbReference type="Proteomes" id="UP000054823"/>
    </source>
</evidence>
<dbReference type="InterPro" id="IPR013655">
    <property type="entry name" value="PAS_fold_3"/>
</dbReference>
<dbReference type="Gene3D" id="1.10.287.130">
    <property type="match status" value="1"/>
</dbReference>
<reference evidence="12 13" key="1">
    <citation type="submission" date="2015-09" db="EMBL/GenBank/DDBJ databases">
        <authorList>
            <consortium name="Swine Surveillance"/>
        </authorList>
    </citation>
    <scope>NUCLEOTIDE SEQUENCE [LARGE SCALE GENOMIC DNA]</scope>
    <source>
        <strain evidence="12 13">CECT 7688</strain>
    </source>
</reference>
<dbReference type="CDD" id="cd00082">
    <property type="entry name" value="HisKA"/>
    <property type="match status" value="1"/>
</dbReference>
<proteinExistence type="predicted"/>
<dbReference type="Pfam" id="PF00512">
    <property type="entry name" value="HisKA"/>
    <property type="match status" value="1"/>
</dbReference>
<dbReference type="SMART" id="SM00086">
    <property type="entry name" value="PAC"/>
    <property type="match status" value="3"/>
</dbReference>
<protein>
    <recommendedName>
        <fullName evidence="2">histidine kinase</fullName>
        <ecNumber evidence="2">2.7.13.3</ecNumber>
    </recommendedName>
</protein>
<dbReference type="SUPFAM" id="SSF55785">
    <property type="entry name" value="PYP-like sensor domain (PAS domain)"/>
    <property type="match status" value="3"/>
</dbReference>
<organism evidence="12 13">
    <name type="scientific">Shimia marina</name>
    <dbReference type="NCBI Taxonomy" id="321267"/>
    <lineage>
        <taxon>Bacteria</taxon>
        <taxon>Pseudomonadati</taxon>
        <taxon>Pseudomonadota</taxon>
        <taxon>Alphaproteobacteria</taxon>
        <taxon>Rhodobacterales</taxon>
        <taxon>Roseobacteraceae</taxon>
    </lineage>
</organism>
<dbReference type="FunFam" id="3.30.565.10:FF:000010">
    <property type="entry name" value="Sensor histidine kinase RcsC"/>
    <property type="match status" value="1"/>
</dbReference>
<dbReference type="PROSITE" id="PS50110">
    <property type="entry name" value="RESPONSE_REGULATORY"/>
    <property type="match status" value="1"/>
</dbReference>
<dbReference type="InterPro" id="IPR001789">
    <property type="entry name" value="Sig_transdc_resp-reg_receiver"/>
</dbReference>
<feature type="domain" description="PAC" evidence="11">
    <location>
        <begin position="226"/>
        <end position="278"/>
    </location>
</feature>
<evidence type="ECO:0000259" key="8">
    <source>
        <dbReference type="PROSITE" id="PS50109"/>
    </source>
</evidence>
<dbReference type="Gene3D" id="3.30.450.20">
    <property type="entry name" value="PAS domain"/>
    <property type="match status" value="3"/>
</dbReference>
<dbReference type="SUPFAM" id="SSF55874">
    <property type="entry name" value="ATPase domain of HSP90 chaperone/DNA topoisomerase II/histidine kinase"/>
    <property type="match status" value="1"/>
</dbReference>
<dbReference type="Gene3D" id="3.30.565.10">
    <property type="entry name" value="Histidine kinase-like ATPase, C-terminal domain"/>
    <property type="match status" value="1"/>
</dbReference>
<dbReference type="Pfam" id="PF13426">
    <property type="entry name" value="PAS_9"/>
    <property type="match status" value="1"/>
</dbReference>
<dbReference type="InterPro" id="IPR003661">
    <property type="entry name" value="HisK_dim/P_dom"/>
</dbReference>
<dbReference type="InterPro" id="IPR001610">
    <property type="entry name" value="PAC"/>
</dbReference>
<keyword evidence="6" id="KW-0902">Two-component regulatory system</keyword>
<comment type="catalytic activity">
    <reaction evidence="1">
        <text>ATP + protein L-histidine = ADP + protein N-phospho-L-histidine.</text>
        <dbReference type="EC" id="2.7.13.3"/>
    </reaction>
</comment>
<dbReference type="SMART" id="SM00388">
    <property type="entry name" value="HisKA"/>
    <property type="match status" value="1"/>
</dbReference>
<dbReference type="GO" id="GO:0000155">
    <property type="term" value="F:phosphorelay sensor kinase activity"/>
    <property type="evidence" value="ECO:0007669"/>
    <property type="project" value="InterPro"/>
</dbReference>
<dbReference type="Gene3D" id="3.40.50.2300">
    <property type="match status" value="1"/>
</dbReference>
<dbReference type="Proteomes" id="UP000054823">
    <property type="component" value="Unassembled WGS sequence"/>
</dbReference>
<keyword evidence="4 12" id="KW-0808">Transferase</keyword>
<dbReference type="InterPro" id="IPR036890">
    <property type="entry name" value="HATPase_C_sf"/>
</dbReference>
<dbReference type="PRINTS" id="PR00344">
    <property type="entry name" value="BCTRLSENSOR"/>
</dbReference>
<evidence type="ECO:0000259" key="9">
    <source>
        <dbReference type="PROSITE" id="PS50110"/>
    </source>
</evidence>
<dbReference type="GO" id="GO:0006355">
    <property type="term" value="P:regulation of DNA-templated transcription"/>
    <property type="evidence" value="ECO:0007669"/>
    <property type="project" value="InterPro"/>
</dbReference>
<feature type="domain" description="PAS" evidence="10">
    <location>
        <begin position="174"/>
        <end position="197"/>
    </location>
</feature>
<evidence type="ECO:0000259" key="11">
    <source>
        <dbReference type="PROSITE" id="PS50113"/>
    </source>
</evidence>
<feature type="domain" description="PAC" evidence="11">
    <location>
        <begin position="92"/>
        <end position="143"/>
    </location>
</feature>
<dbReference type="InterPro" id="IPR011006">
    <property type="entry name" value="CheY-like_superfamily"/>
</dbReference>
<dbReference type="SMART" id="SM00091">
    <property type="entry name" value="PAS"/>
    <property type="match status" value="2"/>
</dbReference>
<evidence type="ECO:0000256" key="1">
    <source>
        <dbReference type="ARBA" id="ARBA00000085"/>
    </source>
</evidence>
<dbReference type="Pfam" id="PF00989">
    <property type="entry name" value="PAS"/>
    <property type="match status" value="1"/>
</dbReference>
<feature type="domain" description="Response regulatory" evidence="9">
    <location>
        <begin position="655"/>
        <end position="774"/>
    </location>
</feature>
<dbReference type="Pfam" id="PF02518">
    <property type="entry name" value="HATPase_c"/>
    <property type="match status" value="1"/>
</dbReference>
<dbReference type="CDD" id="cd00130">
    <property type="entry name" value="PAS"/>
    <property type="match status" value="2"/>
</dbReference>
<dbReference type="InterPro" id="IPR005467">
    <property type="entry name" value="His_kinase_dom"/>
</dbReference>
<dbReference type="PROSITE" id="PS50113">
    <property type="entry name" value="PAC"/>
    <property type="match status" value="2"/>
</dbReference>
<dbReference type="EC" id="2.7.13.3" evidence="2"/>
<dbReference type="PROSITE" id="PS50112">
    <property type="entry name" value="PAS"/>
    <property type="match status" value="1"/>
</dbReference>
<evidence type="ECO:0000256" key="4">
    <source>
        <dbReference type="ARBA" id="ARBA00022679"/>
    </source>
</evidence>
<evidence type="ECO:0000256" key="3">
    <source>
        <dbReference type="ARBA" id="ARBA00022553"/>
    </source>
</evidence>
<dbReference type="SUPFAM" id="SSF52172">
    <property type="entry name" value="CheY-like"/>
    <property type="match status" value="1"/>
</dbReference>
<evidence type="ECO:0000256" key="5">
    <source>
        <dbReference type="ARBA" id="ARBA00022777"/>
    </source>
</evidence>
<dbReference type="InterPro" id="IPR003594">
    <property type="entry name" value="HATPase_dom"/>
</dbReference>
<name>A0A0P1ESR0_9RHOB</name>
<accession>A0A0P1ESR0</accession>
<feature type="domain" description="Histidine kinase" evidence="8">
    <location>
        <begin position="409"/>
        <end position="630"/>
    </location>
</feature>
<dbReference type="PROSITE" id="PS50109">
    <property type="entry name" value="HIS_KIN"/>
    <property type="match status" value="1"/>
</dbReference>
<keyword evidence="5" id="KW-0418">Kinase</keyword>
<dbReference type="AlphaFoldDB" id="A0A0P1ESR0"/>
<dbReference type="EMBL" id="CYPW01000027">
    <property type="protein sequence ID" value="CUH53478.1"/>
    <property type="molecule type" value="Genomic_DNA"/>
</dbReference>
<keyword evidence="13" id="KW-1185">Reference proteome</keyword>
<feature type="modified residue" description="4-aspartylphosphate" evidence="7">
    <location>
        <position position="704"/>
    </location>
</feature>
<evidence type="ECO:0000259" key="10">
    <source>
        <dbReference type="PROSITE" id="PS50112"/>
    </source>
</evidence>
<evidence type="ECO:0000256" key="2">
    <source>
        <dbReference type="ARBA" id="ARBA00012438"/>
    </source>
</evidence>
<dbReference type="Pfam" id="PF08447">
    <property type="entry name" value="PAS_3"/>
    <property type="match status" value="1"/>
</dbReference>
<evidence type="ECO:0000256" key="7">
    <source>
        <dbReference type="PROSITE-ProRule" id="PRU00169"/>
    </source>
</evidence>
<keyword evidence="3 7" id="KW-0597">Phosphoprotein</keyword>
<evidence type="ECO:0000313" key="12">
    <source>
        <dbReference type="EMBL" id="CUH53478.1"/>
    </source>
</evidence>
<dbReference type="PANTHER" id="PTHR43047">
    <property type="entry name" value="TWO-COMPONENT HISTIDINE PROTEIN KINASE"/>
    <property type="match status" value="1"/>
</dbReference>
<dbReference type="Pfam" id="PF00072">
    <property type="entry name" value="Response_reg"/>
    <property type="match status" value="1"/>
</dbReference>
<dbReference type="InterPro" id="IPR000700">
    <property type="entry name" value="PAS-assoc_C"/>
</dbReference>
<sequence>MGQKAILDVDAATVVELQKVQMQALEKATGAGYWCLNVRSGDLWWSDKTKQIHGVNSNFRPDLEAALNFYVQEHRKAVGAAVETAMSEGAGWSHEFQILTADNERIWVHAVGEPVFSESEVIALAGSFRDISQSKTTDETSQKLQAQKDEAVFELTHVTNALSEAAIVTTAGLDGKITSVNQKLLDISGYREEELIGANHNILNSGQHSREFFGDLWSTICEGKVWRGEICNRRKNGRLYWVDTLIYPVLNDEGKVEKFLSIRFDVTERVEASKLVSNFFEMSMAPHCIFDRKGRIQQANDACCALVQGREADLVGKSIQDFVVEEDMPNLGAFWQPRDEAHMGRTVRLRLSDAQGNVRHTDWQARVFGSLVFASGHDITAEIERRDALAAAKRTAEEASLSKSTFLANISHEIRTPLNAIVGVADALRDREDLSEEYRGLVQMIFESGRLLERQMSDILDFSKVEAGKVELLCQPFSPALMLQRALAPHVQTAQQKGVAFDIEVAPAAEDLVMGDDMRVRQIVSNLASNAVKFTSNGHIKTCLSCVCNGDVVALNIEVCDTGVGFPEYTKTDKFDRFDQKGGSGQGEVTGTGLGLAISSSLARQMGGRLSVESHPGAGSTFVVELALRKAPVPHTSAQKSPAHAGFEGCLQGRRVLIAEDIKANQKVVALLLKRTGCEIAFAGNGVEALQSYRSWRPDVVLMDMMMPEMNGLEATREIRILEERKALRHVPVIMLSANAMRDHVKQARDAGCDTHISKPVNKKALITTILSALDAEMVAAE</sequence>
<dbReference type="NCBIfam" id="TIGR00229">
    <property type="entry name" value="sensory_box"/>
    <property type="match status" value="2"/>
</dbReference>
<dbReference type="SMART" id="SM00448">
    <property type="entry name" value="REC"/>
    <property type="match status" value="1"/>
</dbReference>